<gene>
    <name evidence="1" type="ORF">ALEPTO_LOCUS7655</name>
</gene>
<dbReference type="EMBL" id="CAJVPS010003497">
    <property type="protein sequence ID" value="CAG8589962.1"/>
    <property type="molecule type" value="Genomic_DNA"/>
</dbReference>
<sequence length="100" mass="11020">MAMKQADWYGKLDNKVELPIQIGGKSIGTDSRGYRSGGVFYKATPEELKARKEGVKVENDTTLLAEFAQGMQQELAKEIISARGNENTENNNQDKSTIAP</sequence>
<accession>A0A9N9C415</accession>
<evidence type="ECO:0000313" key="2">
    <source>
        <dbReference type="Proteomes" id="UP000789508"/>
    </source>
</evidence>
<keyword evidence="2" id="KW-1185">Reference proteome</keyword>
<protein>
    <submittedName>
        <fullName evidence="1">13116_t:CDS:1</fullName>
    </submittedName>
</protein>
<organism evidence="1 2">
    <name type="scientific">Ambispora leptoticha</name>
    <dbReference type="NCBI Taxonomy" id="144679"/>
    <lineage>
        <taxon>Eukaryota</taxon>
        <taxon>Fungi</taxon>
        <taxon>Fungi incertae sedis</taxon>
        <taxon>Mucoromycota</taxon>
        <taxon>Glomeromycotina</taxon>
        <taxon>Glomeromycetes</taxon>
        <taxon>Archaeosporales</taxon>
        <taxon>Ambisporaceae</taxon>
        <taxon>Ambispora</taxon>
    </lineage>
</organism>
<dbReference type="AlphaFoldDB" id="A0A9N9C415"/>
<name>A0A9N9C415_9GLOM</name>
<reference evidence="1" key="1">
    <citation type="submission" date="2021-06" db="EMBL/GenBank/DDBJ databases">
        <authorList>
            <person name="Kallberg Y."/>
            <person name="Tangrot J."/>
            <person name="Rosling A."/>
        </authorList>
    </citation>
    <scope>NUCLEOTIDE SEQUENCE</scope>
    <source>
        <strain evidence="1">FL130A</strain>
    </source>
</reference>
<proteinExistence type="predicted"/>
<dbReference type="Proteomes" id="UP000789508">
    <property type="component" value="Unassembled WGS sequence"/>
</dbReference>
<comment type="caution">
    <text evidence="1">The sequence shown here is derived from an EMBL/GenBank/DDBJ whole genome shotgun (WGS) entry which is preliminary data.</text>
</comment>
<evidence type="ECO:0000313" key="1">
    <source>
        <dbReference type="EMBL" id="CAG8589962.1"/>
    </source>
</evidence>